<sequence>DMLGVSPALLKTTAQLNENIKAELKSKKPTGLNREVYSLCGNGLPSQTVGVHGPFTKHKVLQPPVSRWKMTPFVNPARNDNLMLHHWCRESDAFQDYPFAMYNFSIKIPKYSQSLYERELKNLDSSWTKAETEYLWELCEKFDLRFHVIHDRYDPAFNRSIEELKHRYYVIAKRIMEYQFEDRIYESVKQGVPIGANAIATIKDEKNRQPLVKFSYSIEKDRERKMGLEKQYHVTDTMRRREADIIENIKLLESNLKKNSKKKEEAKKLKKKFELQDELLIPIPSMVSWTKPCGTVASAQLEHFRAQIPKQYNEQIDSFLRSLSVKMPLVYSESVVSAYWALRVDVAIMLNLKKKIGRMHQEKEYWDSQLLMRRRQAPVSHPKGAPLNLMYTEQPNFDGDARQFPSPVISSSSNPRPAAKRKTQKTSSSTGEDLNATPQLHQGLSFVNSKSVRPPVAVALSMEDAVDRNFSKKQKRGKLLHESAAGSGLM</sequence>
<evidence type="ECO:0000256" key="2">
    <source>
        <dbReference type="ARBA" id="ARBA00022853"/>
    </source>
</evidence>
<feature type="compositionally biased region" description="Polar residues" evidence="7">
    <location>
        <begin position="425"/>
        <end position="438"/>
    </location>
</feature>
<feature type="coiled-coil region" evidence="6">
    <location>
        <begin position="249"/>
        <end position="276"/>
    </location>
</feature>
<evidence type="ECO:0000313" key="9">
    <source>
        <dbReference type="EMBL" id="KAF8822182.1"/>
    </source>
</evidence>
<name>A0ABQ7JDU7_9APIC</name>
<comment type="caution">
    <text evidence="9">The sequence shown here is derived from an EMBL/GenBank/DDBJ whole genome shotgun (WGS) entry which is preliminary data.</text>
</comment>
<accession>A0ABQ7JDU7</accession>
<evidence type="ECO:0000313" key="10">
    <source>
        <dbReference type="Proteomes" id="UP000823046"/>
    </source>
</evidence>
<evidence type="ECO:0000256" key="7">
    <source>
        <dbReference type="SAM" id="MobiDB-lite"/>
    </source>
</evidence>
<feature type="region of interest" description="Disordered" evidence="7">
    <location>
        <begin position="400"/>
        <end position="438"/>
    </location>
</feature>
<evidence type="ECO:0000256" key="1">
    <source>
        <dbReference type="ARBA" id="ARBA00004123"/>
    </source>
</evidence>
<feature type="non-terminal residue" evidence="9">
    <location>
        <position position="1"/>
    </location>
</feature>
<evidence type="ECO:0000256" key="5">
    <source>
        <dbReference type="ARBA" id="ARBA00023242"/>
    </source>
</evidence>
<dbReference type="Gene3D" id="1.10.10.60">
    <property type="entry name" value="Homeodomain-like"/>
    <property type="match status" value="1"/>
</dbReference>
<dbReference type="InterPro" id="IPR032563">
    <property type="entry name" value="DAMP1_SANT-like"/>
</dbReference>
<keyword evidence="10" id="KW-1185">Reference proteome</keyword>
<organism evidence="9 10">
    <name type="scientific">Cardiosporidium cionae</name>
    <dbReference type="NCBI Taxonomy" id="476202"/>
    <lineage>
        <taxon>Eukaryota</taxon>
        <taxon>Sar</taxon>
        <taxon>Alveolata</taxon>
        <taxon>Apicomplexa</taxon>
        <taxon>Aconoidasida</taxon>
        <taxon>Nephromycida</taxon>
        <taxon>Cardiosporidium</taxon>
    </lineage>
</organism>
<evidence type="ECO:0000256" key="3">
    <source>
        <dbReference type="ARBA" id="ARBA00023015"/>
    </source>
</evidence>
<feature type="domain" description="Myb-like" evidence="8">
    <location>
        <begin position="123"/>
        <end position="174"/>
    </location>
</feature>
<gene>
    <name evidence="9" type="ORF">IE077_000861</name>
</gene>
<dbReference type="InterPro" id="IPR027109">
    <property type="entry name" value="Swc4/Dmap1"/>
</dbReference>
<evidence type="ECO:0000256" key="6">
    <source>
        <dbReference type="SAM" id="Coils"/>
    </source>
</evidence>
<comment type="subcellular location">
    <subcellularLocation>
        <location evidence="1">Nucleus</location>
    </subcellularLocation>
</comment>
<keyword evidence="3" id="KW-0805">Transcription regulation</keyword>
<dbReference type="PANTHER" id="PTHR12855">
    <property type="entry name" value="DNA METHYLTRANSFERASE 1-ASSOCIATED PROTEIN 1 FAMILY MEMBER"/>
    <property type="match status" value="1"/>
</dbReference>
<proteinExistence type="predicted"/>
<keyword evidence="4" id="KW-0804">Transcription</keyword>
<evidence type="ECO:0000259" key="8">
    <source>
        <dbReference type="SMART" id="SM00717"/>
    </source>
</evidence>
<keyword evidence="2" id="KW-0156">Chromatin regulator</keyword>
<dbReference type="Proteomes" id="UP000823046">
    <property type="component" value="Unassembled WGS sequence"/>
</dbReference>
<dbReference type="EMBL" id="JADAQX010000075">
    <property type="protein sequence ID" value="KAF8822182.1"/>
    <property type="molecule type" value="Genomic_DNA"/>
</dbReference>
<reference evidence="9 10" key="1">
    <citation type="journal article" date="2020" name="bioRxiv">
        <title>Metabolic contributions of an alphaproteobacterial endosymbiont in the apicomplexan Cardiosporidium cionae.</title>
        <authorList>
            <person name="Hunter E.S."/>
            <person name="Paight C.J."/>
            <person name="Lane C.E."/>
        </authorList>
    </citation>
    <scope>NUCLEOTIDE SEQUENCE [LARGE SCALE GENOMIC DNA]</scope>
    <source>
        <strain evidence="9">ESH_2018</strain>
    </source>
</reference>
<feature type="region of interest" description="Disordered" evidence="7">
    <location>
        <begin position="471"/>
        <end position="490"/>
    </location>
</feature>
<keyword evidence="9" id="KW-0238">DNA-binding</keyword>
<dbReference type="GO" id="GO:0003677">
    <property type="term" value="F:DNA binding"/>
    <property type="evidence" value="ECO:0007669"/>
    <property type="project" value="UniProtKB-KW"/>
</dbReference>
<dbReference type="SMART" id="SM00717">
    <property type="entry name" value="SANT"/>
    <property type="match status" value="1"/>
</dbReference>
<dbReference type="Pfam" id="PF16282">
    <property type="entry name" value="SANT_DAMP1_like"/>
    <property type="match status" value="1"/>
</dbReference>
<keyword evidence="5" id="KW-0539">Nucleus</keyword>
<keyword evidence="6" id="KW-0175">Coiled coil</keyword>
<evidence type="ECO:0000256" key="4">
    <source>
        <dbReference type="ARBA" id="ARBA00023163"/>
    </source>
</evidence>
<dbReference type="InterPro" id="IPR001005">
    <property type="entry name" value="SANT/Myb"/>
</dbReference>
<protein>
    <submittedName>
        <fullName evidence="9">Myb family Dna-binding domain-containing protein</fullName>
    </submittedName>
</protein>
<dbReference type="PANTHER" id="PTHR12855:SF10">
    <property type="entry name" value="DNA METHYLTRANSFERASE 1-ASSOCIATED PROTEIN 1"/>
    <property type="match status" value="1"/>
</dbReference>